<sequence length="69" mass="7697">MLSELGAKMHFTGLPKNKRNNVGISPFTRASAKSNWSIEQPPETRDTFIKAMIEDQTEGTPCPSRDANF</sequence>
<dbReference type="AlphaFoldDB" id="A0AA37U449"/>
<gene>
    <name evidence="1" type="ORF">Heshes_09290</name>
</gene>
<accession>A0AA37U449</accession>
<comment type="caution">
    <text evidence="1">The sequence shown here is derived from an EMBL/GenBank/DDBJ whole genome shotgun (WGS) entry which is preliminary data.</text>
</comment>
<organism evidence="1 2">
    <name type="scientific">Alicyclobacillus hesperidum</name>
    <dbReference type="NCBI Taxonomy" id="89784"/>
    <lineage>
        <taxon>Bacteria</taxon>
        <taxon>Bacillati</taxon>
        <taxon>Bacillota</taxon>
        <taxon>Bacilli</taxon>
        <taxon>Bacillales</taxon>
        <taxon>Alicyclobacillaceae</taxon>
        <taxon>Alicyclobacillus</taxon>
    </lineage>
</organism>
<proteinExistence type="predicted"/>
<reference evidence="1" key="1">
    <citation type="submission" date="2023-02" db="EMBL/GenBank/DDBJ databases">
        <title>Proposal of a novel subspecies: Alicyclobacillus hesperidum subspecies aegle.</title>
        <authorList>
            <person name="Goto K."/>
            <person name="Fujii T."/>
            <person name="Yasui K."/>
            <person name="Mochida K."/>
            <person name="Kato-Tanaka Y."/>
            <person name="Morohoshi S."/>
            <person name="An S.Y."/>
            <person name="Kasai H."/>
            <person name="Yokota A."/>
        </authorList>
    </citation>
    <scope>NUCLEOTIDE SEQUENCE</scope>
    <source>
        <strain evidence="1">DSM 12766</strain>
    </source>
</reference>
<name>A0AA37U449_9BACL</name>
<dbReference type="EMBL" id="BSRA01000004">
    <property type="protein sequence ID" value="GLV13245.1"/>
    <property type="molecule type" value="Genomic_DNA"/>
</dbReference>
<protein>
    <submittedName>
        <fullName evidence="1">Uncharacterized protein</fullName>
    </submittedName>
</protein>
<dbReference type="Proteomes" id="UP001157137">
    <property type="component" value="Unassembled WGS sequence"/>
</dbReference>
<evidence type="ECO:0000313" key="2">
    <source>
        <dbReference type="Proteomes" id="UP001157137"/>
    </source>
</evidence>
<evidence type="ECO:0000313" key="1">
    <source>
        <dbReference type="EMBL" id="GLV13245.1"/>
    </source>
</evidence>